<organism evidence="2 3">
    <name type="scientific">Candidatus Nitrosopumilus salarius BD31</name>
    <dbReference type="NCBI Taxonomy" id="859350"/>
    <lineage>
        <taxon>Archaea</taxon>
        <taxon>Nitrososphaerota</taxon>
        <taxon>Nitrososphaeria</taxon>
        <taxon>Nitrosopumilales</taxon>
        <taxon>Nitrosopumilaceae</taxon>
        <taxon>Nitrosopumilus</taxon>
    </lineage>
</organism>
<keyword evidence="1" id="KW-1133">Transmembrane helix</keyword>
<evidence type="ECO:0008006" key="4">
    <source>
        <dbReference type="Google" id="ProtNLM"/>
    </source>
</evidence>
<dbReference type="AlphaFoldDB" id="I3CZL3"/>
<protein>
    <recommendedName>
        <fullName evidence="4">LPXTG cell wall anchor domain-containing protein</fullName>
    </recommendedName>
</protein>
<dbReference type="EMBL" id="AEXL02000168">
    <property type="protein sequence ID" value="EIJ64906.1"/>
    <property type="molecule type" value="Genomic_DNA"/>
</dbReference>
<dbReference type="Proteomes" id="UP000003423">
    <property type="component" value="Unassembled WGS sequence"/>
</dbReference>
<reference evidence="2 3" key="1">
    <citation type="journal article" date="2012" name="J. Bacteriol.">
        <title>Genome sequence of "Candidatus Nitrosopumilus salaria" BD31, an ammonia-oxidizing archaeon from the San Francisco Bay estuary.</title>
        <authorList>
            <person name="Mosier A.C."/>
            <person name="Allen E.E."/>
            <person name="Kim M."/>
            <person name="Ferriera S."/>
            <person name="Francis C.A."/>
        </authorList>
    </citation>
    <scope>NUCLEOTIDE SEQUENCE [LARGE SCALE GENOMIC DNA]</scope>
    <source>
        <strain evidence="2 3">BD31</strain>
    </source>
</reference>
<keyword evidence="1" id="KW-0472">Membrane</keyword>
<proteinExistence type="predicted"/>
<name>I3CZL3_9ARCH</name>
<keyword evidence="1" id="KW-0812">Transmembrane</keyword>
<accession>I3CZL3</accession>
<evidence type="ECO:0000313" key="3">
    <source>
        <dbReference type="Proteomes" id="UP000003423"/>
    </source>
</evidence>
<evidence type="ECO:0000256" key="1">
    <source>
        <dbReference type="SAM" id="Phobius"/>
    </source>
</evidence>
<evidence type="ECO:0000313" key="2">
    <source>
        <dbReference type="EMBL" id="EIJ64906.1"/>
    </source>
</evidence>
<dbReference type="PATRIC" id="fig|859350.6.peg.1984"/>
<keyword evidence="3" id="KW-1185">Reference proteome</keyword>
<gene>
    <name evidence="2" type="ORF">BD31_I0889</name>
</gene>
<feature type="transmembrane region" description="Helical" evidence="1">
    <location>
        <begin position="48"/>
        <end position="69"/>
    </location>
</feature>
<comment type="caution">
    <text evidence="2">The sequence shown here is derived from an EMBL/GenBank/DDBJ whole genome shotgun (WGS) entry which is preliminary data.</text>
</comment>
<sequence length="85" mass="9070">MLVAGIAMIVVGIILVVNISATMPVGQSGMTEEEAMDLLIAQQESQDLNTLSGILIGIGFLLVLISFGARRKKDSAKREEKKPAE</sequence>